<dbReference type="Proteomes" id="UP000262621">
    <property type="component" value="Unassembled WGS sequence"/>
</dbReference>
<protein>
    <recommendedName>
        <fullName evidence="6">IS66 family transposase</fullName>
    </recommendedName>
</protein>
<dbReference type="Pfam" id="PF03050">
    <property type="entry name" value="DDE_Tnp_IS66"/>
    <property type="match status" value="1"/>
</dbReference>
<dbReference type="InterPro" id="IPR052344">
    <property type="entry name" value="Transposase-related"/>
</dbReference>
<feature type="compositionally biased region" description="Basic residues" evidence="1">
    <location>
        <begin position="394"/>
        <end position="406"/>
    </location>
</feature>
<gene>
    <name evidence="4" type="ORF">D0Q02_18785</name>
</gene>
<name>A0A372FWA1_9ACTN</name>
<feature type="compositionally biased region" description="Basic residues" evidence="1">
    <location>
        <begin position="331"/>
        <end position="346"/>
    </location>
</feature>
<evidence type="ECO:0008006" key="6">
    <source>
        <dbReference type="Google" id="ProtNLM"/>
    </source>
</evidence>
<comment type="caution">
    <text evidence="4">The sequence shown here is derived from an EMBL/GenBank/DDBJ whole genome shotgun (WGS) entry which is preliminary data.</text>
</comment>
<dbReference type="Pfam" id="PF20042">
    <property type="entry name" value="DUF6444"/>
    <property type="match status" value="1"/>
</dbReference>
<accession>A0A372FWA1</accession>
<sequence>MSMRGRVRSMCCDRWVSGLEELSREELIGLTRQLIVQVGQLTRANQELTDRVARLERLVSRNSGNSGMPPSKDDDPGRRPPAEASASEPAAGVGKRSRGKQRGAPGAQLSWSSAADDTVDHFPGGVCGCGSDLASAVDLGVYASHQQVDVPVMTATVTQHDRHAVRCGCGAMHVAARPDGVPDATVSYGPNLAAWCVYLMVVHAIPVARCADLVAALTGSRPSDGFVHALIGRAAAGVAESNRIIRTLIALAHVVSCDETPIRVGARKVKKYLLVACTRLYTWYLLGDRSLAHRRPADRHLPARGTRRTQGGRPGRRPETAETPGAAGRPPRPRGRHPAVHHRPAHPTHLEPGRTRPTTSEDPAEDLRTAHQREGHRTPLLHPRLHLHRDQTPRRRHHRDPRRHPRPTLDTTRLDTRLTHHKQRPPPPITHSHQRLHHGVALNAYLLQQLCRLEATAAKSVGINIKQ</sequence>
<evidence type="ECO:0000313" key="4">
    <source>
        <dbReference type="EMBL" id="RFS45072.1"/>
    </source>
</evidence>
<evidence type="ECO:0000259" key="2">
    <source>
        <dbReference type="Pfam" id="PF03050"/>
    </source>
</evidence>
<feature type="compositionally biased region" description="Basic and acidic residues" evidence="1">
    <location>
        <begin position="71"/>
        <end position="81"/>
    </location>
</feature>
<evidence type="ECO:0000259" key="3">
    <source>
        <dbReference type="Pfam" id="PF20042"/>
    </source>
</evidence>
<reference evidence="4 5" key="1">
    <citation type="submission" date="2018-08" db="EMBL/GenBank/DDBJ databases">
        <title>Verrucosispora craniellae sp. nov., isolated from a marine sponge in the South China Sea.</title>
        <authorList>
            <person name="Li L."/>
            <person name="Lin H.W."/>
        </authorList>
    </citation>
    <scope>NUCLEOTIDE SEQUENCE [LARGE SCALE GENOMIC DNA]</scope>
    <source>
        <strain evidence="4 5">LHW63014</strain>
    </source>
</reference>
<keyword evidence="5" id="KW-1185">Reference proteome</keyword>
<feature type="region of interest" description="Disordered" evidence="1">
    <location>
        <begin position="57"/>
        <end position="112"/>
    </location>
</feature>
<organism evidence="4 5">
    <name type="scientific">Micromonospora craniellae</name>
    <dbReference type="NCBI Taxonomy" id="2294034"/>
    <lineage>
        <taxon>Bacteria</taxon>
        <taxon>Bacillati</taxon>
        <taxon>Actinomycetota</taxon>
        <taxon>Actinomycetes</taxon>
        <taxon>Micromonosporales</taxon>
        <taxon>Micromonosporaceae</taxon>
        <taxon>Micromonospora</taxon>
    </lineage>
</organism>
<dbReference type="InterPro" id="IPR004291">
    <property type="entry name" value="Transposase_IS66_central"/>
</dbReference>
<feature type="domain" description="DUF6444" evidence="3">
    <location>
        <begin position="22"/>
        <end position="108"/>
    </location>
</feature>
<feature type="region of interest" description="Disordered" evidence="1">
    <location>
        <begin position="296"/>
        <end position="411"/>
    </location>
</feature>
<proteinExistence type="predicted"/>
<dbReference type="InterPro" id="IPR045618">
    <property type="entry name" value="DUF6444"/>
</dbReference>
<feature type="compositionally biased region" description="Low complexity" evidence="1">
    <location>
        <begin position="82"/>
        <end position="91"/>
    </location>
</feature>
<feature type="domain" description="Transposase IS66 central" evidence="2">
    <location>
        <begin position="187"/>
        <end position="284"/>
    </location>
</feature>
<dbReference type="AlphaFoldDB" id="A0A372FWA1"/>
<evidence type="ECO:0000313" key="5">
    <source>
        <dbReference type="Proteomes" id="UP000262621"/>
    </source>
</evidence>
<dbReference type="EMBL" id="QVFU01000020">
    <property type="protein sequence ID" value="RFS45072.1"/>
    <property type="molecule type" value="Genomic_DNA"/>
</dbReference>
<dbReference type="PANTHER" id="PTHR33678">
    <property type="entry name" value="BLL1576 PROTEIN"/>
    <property type="match status" value="1"/>
</dbReference>
<dbReference type="PANTHER" id="PTHR33678:SF1">
    <property type="entry name" value="BLL1576 PROTEIN"/>
    <property type="match status" value="1"/>
</dbReference>
<feature type="compositionally biased region" description="Basic and acidic residues" evidence="1">
    <location>
        <begin position="365"/>
        <end position="377"/>
    </location>
</feature>
<evidence type="ECO:0000256" key="1">
    <source>
        <dbReference type="SAM" id="MobiDB-lite"/>
    </source>
</evidence>